<feature type="transmembrane region" description="Helical" evidence="9">
    <location>
        <begin position="94"/>
        <end position="112"/>
    </location>
</feature>
<comment type="similarity">
    <text evidence="3 9">Belongs to the CobD/CbiB family.</text>
</comment>
<dbReference type="Pfam" id="PF03186">
    <property type="entry name" value="CobD_Cbib"/>
    <property type="match status" value="1"/>
</dbReference>
<keyword evidence="4 9" id="KW-1003">Cell membrane</keyword>
<evidence type="ECO:0000256" key="1">
    <source>
        <dbReference type="ARBA" id="ARBA00004651"/>
    </source>
</evidence>
<accession>A0ABS0W9B7</accession>
<evidence type="ECO:0000256" key="8">
    <source>
        <dbReference type="ARBA" id="ARBA00023136"/>
    </source>
</evidence>
<evidence type="ECO:0000256" key="7">
    <source>
        <dbReference type="ARBA" id="ARBA00022989"/>
    </source>
</evidence>
<sequence length="360" mass="39344">MSFSSLAIIGAQMLFALLLDKLLGEPTRFHPLVYFGSLANRVATKYHPPTPFEAALPGNEASLRNEEASPGKQPSQVNSTKAHNKARLKGTLCWLVLVLPLPIVLWVLNYFVMQYAQSAPSLSITALACLVNGYLLYLTIGMQSLKEHAMQIYQPLAQGDITKARHFTGYIVSRDTKALTPNDMSRATVESVLENGHDGVIASLFYFAVGGAPLAVLHRLANTLDAMWGYKTPRLLHFGWWSARADDHLGWLSTYCTSILYVLAASPPFHYKLLSRAWQQAKGYKSKNGGRCMATGAGVLQFTLGGISQYQGKTVHSPVLGRGKAVALADIPRSIALVNRSAWLLASALLILGIIMQTLF</sequence>
<evidence type="ECO:0000256" key="6">
    <source>
        <dbReference type="ARBA" id="ARBA00022692"/>
    </source>
</evidence>
<reference evidence="10 11" key="1">
    <citation type="submission" date="2020-12" db="EMBL/GenBank/DDBJ databases">
        <title>Draft genome sequences of nine environmental bacterial isolates colonizing plastic.</title>
        <authorList>
            <person name="Borre I."/>
            <person name="Sonnenschein E.C."/>
        </authorList>
    </citation>
    <scope>NUCLEOTIDE SEQUENCE [LARGE SCALE GENOMIC DNA]</scope>
    <source>
        <strain evidence="10 11">IB30</strain>
    </source>
</reference>
<organism evidence="10 11">
    <name type="scientific">Paraglaciecola chathamensis</name>
    <dbReference type="NCBI Taxonomy" id="368405"/>
    <lineage>
        <taxon>Bacteria</taxon>
        <taxon>Pseudomonadati</taxon>
        <taxon>Pseudomonadota</taxon>
        <taxon>Gammaproteobacteria</taxon>
        <taxon>Alteromonadales</taxon>
        <taxon>Alteromonadaceae</taxon>
        <taxon>Paraglaciecola</taxon>
    </lineage>
</organism>
<evidence type="ECO:0000256" key="9">
    <source>
        <dbReference type="HAMAP-Rule" id="MF_00024"/>
    </source>
</evidence>
<comment type="pathway">
    <text evidence="2 9">Cofactor biosynthesis; adenosylcobalamin biosynthesis.</text>
</comment>
<feature type="transmembrane region" description="Helical" evidence="9">
    <location>
        <begin position="342"/>
        <end position="359"/>
    </location>
</feature>
<keyword evidence="7 9" id="KW-1133">Transmembrane helix</keyword>
<dbReference type="RefSeq" id="WP_198823413.1">
    <property type="nucleotide sequence ID" value="NZ_JAEILT010000001.1"/>
</dbReference>
<keyword evidence="5 9" id="KW-0169">Cobalamin biosynthesis</keyword>
<comment type="function">
    <text evidence="9">Converts cobyric acid to cobinamide by the addition of aminopropanol on the F carboxylic group.</text>
</comment>
<dbReference type="PANTHER" id="PTHR34308">
    <property type="entry name" value="COBALAMIN BIOSYNTHESIS PROTEIN CBIB"/>
    <property type="match status" value="1"/>
</dbReference>
<evidence type="ECO:0000256" key="5">
    <source>
        <dbReference type="ARBA" id="ARBA00022573"/>
    </source>
</evidence>
<protein>
    <recommendedName>
        <fullName evidence="9">Cobalamin biosynthesis protein CobD</fullName>
    </recommendedName>
</protein>
<proteinExistence type="inferred from homology"/>
<feature type="transmembrane region" description="Helical" evidence="9">
    <location>
        <begin position="119"/>
        <end position="140"/>
    </location>
</feature>
<dbReference type="PANTHER" id="PTHR34308:SF1">
    <property type="entry name" value="COBALAMIN BIOSYNTHESIS PROTEIN CBIB"/>
    <property type="match status" value="1"/>
</dbReference>
<evidence type="ECO:0000256" key="3">
    <source>
        <dbReference type="ARBA" id="ARBA00006263"/>
    </source>
</evidence>
<evidence type="ECO:0000256" key="4">
    <source>
        <dbReference type="ARBA" id="ARBA00022475"/>
    </source>
</evidence>
<name>A0ABS0W9B7_9ALTE</name>
<comment type="caution">
    <text evidence="9">Lacks conserved residue(s) required for the propagation of feature annotation.</text>
</comment>
<comment type="subcellular location">
    <subcellularLocation>
        <location evidence="1 9">Cell membrane</location>
        <topology evidence="1 9">Multi-pass membrane protein</topology>
    </subcellularLocation>
</comment>
<evidence type="ECO:0000313" key="11">
    <source>
        <dbReference type="Proteomes" id="UP000649232"/>
    </source>
</evidence>
<keyword evidence="8 9" id="KW-0472">Membrane</keyword>
<feature type="transmembrane region" description="Helical" evidence="9">
    <location>
        <begin position="200"/>
        <end position="221"/>
    </location>
</feature>
<dbReference type="InterPro" id="IPR004485">
    <property type="entry name" value="Cobalamin_biosynth_CobD/CbiB"/>
</dbReference>
<evidence type="ECO:0000256" key="2">
    <source>
        <dbReference type="ARBA" id="ARBA00004953"/>
    </source>
</evidence>
<dbReference type="HAMAP" id="MF_00024">
    <property type="entry name" value="CobD_CbiB"/>
    <property type="match status" value="1"/>
</dbReference>
<gene>
    <name evidence="9" type="primary">cobD</name>
    <name evidence="10" type="ORF">JEU11_01090</name>
</gene>
<evidence type="ECO:0000313" key="10">
    <source>
        <dbReference type="EMBL" id="MBJ2135038.1"/>
    </source>
</evidence>
<dbReference type="EMBL" id="JAEILT010000001">
    <property type="protein sequence ID" value="MBJ2135038.1"/>
    <property type="molecule type" value="Genomic_DNA"/>
</dbReference>
<keyword evidence="6 9" id="KW-0812">Transmembrane</keyword>
<dbReference type="Proteomes" id="UP000649232">
    <property type="component" value="Unassembled WGS sequence"/>
</dbReference>
<comment type="caution">
    <text evidence="10">The sequence shown here is derived from an EMBL/GenBank/DDBJ whole genome shotgun (WGS) entry which is preliminary data.</text>
</comment>